<reference evidence="8 9" key="1">
    <citation type="submission" date="2018-08" db="EMBL/GenBank/DDBJ databases">
        <title>Genomic Encyclopedia of Archaeal and Bacterial Type Strains, Phase II (KMG-II): from individual species to whole genera.</title>
        <authorList>
            <person name="Goeker M."/>
        </authorList>
    </citation>
    <scope>NUCLEOTIDE SEQUENCE [LARGE SCALE GENOMIC DNA]</scope>
    <source>
        <strain evidence="8 9">DSM 45791</strain>
    </source>
</reference>
<feature type="domain" description="Cardiolipin synthase N-terminal" evidence="7">
    <location>
        <begin position="34"/>
        <end position="75"/>
    </location>
</feature>
<accession>A0A3E0IA08</accession>
<gene>
    <name evidence="8" type="ORF">BCF44_101586</name>
</gene>
<keyword evidence="4 6" id="KW-1133">Transmembrane helix</keyword>
<evidence type="ECO:0000259" key="7">
    <source>
        <dbReference type="Pfam" id="PF13396"/>
    </source>
</evidence>
<dbReference type="OrthoDB" id="3298527at2"/>
<dbReference type="EMBL" id="QUNO01000001">
    <property type="protein sequence ID" value="REH55562.1"/>
    <property type="molecule type" value="Genomic_DNA"/>
</dbReference>
<feature type="transmembrane region" description="Helical" evidence="6">
    <location>
        <begin position="54"/>
        <end position="73"/>
    </location>
</feature>
<dbReference type="Proteomes" id="UP000256269">
    <property type="component" value="Unassembled WGS sequence"/>
</dbReference>
<evidence type="ECO:0000256" key="3">
    <source>
        <dbReference type="ARBA" id="ARBA00022692"/>
    </source>
</evidence>
<keyword evidence="5 6" id="KW-0472">Membrane</keyword>
<keyword evidence="2" id="KW-1003">Cell membrane</keyword>
<protein>
    <submittedName>
        <fullName evidence="8">Phospholipase D-like protein</fullName>
    </submittedName>
</protein>
<evidence type="ECO:0000256" key="1">
    <source>
        <dbReference type="ARBA" id="ARBA00004651"/>
    </source>
</evidence>
<dbReference type="GO" id="GO:0005886">
    <property type="term" value="C:plasma membrane"/>
    <property type="evidence" value="ECO:0007669"/>
    <property type="project" value="UniProtKB-SubCell"/>
</dbReference>
<keyword evidence="9" id="KW-1185">Reference proteome</keyword>
<organism evidence="8 9">
    <name type="scientific">Kutzneria buriramensis</name>
    <dbReference type="NCBI Taxonomy" id="1045776"/>
    <lineage>
        <taxon>Bacteria</taxon>
        <taxon>Bacillati</taxon>
        <taxon>Actinomycetota</taxon>
        <taxon>Actinomycetes</taxon>
        <taxon>Pseudonocardiales</taxon>
        <taxon>Pseudonocardiaceae</taxon>
        <taxon>Kutzneria</taxon>
    </lineage>
</organism>
<evidence type="ECO:0000256" key="6">
    <source>
        <dbReference type="SAM" id="Phobius"/>
    </source>
</evidence>
<evidence type="ECO:0000256" key="4">
    <source>
        <dbReference type="ARBA" id="ARBA00022989"/>
    </source>
</evidence>
<comment type="caution">
    <text evidence="8">The sequence shown here is derived from an EMBL/GenBank/DDBJ whole genome shotgun (WGS) entry which is preliminary data.</text>
</comment>
<feature type="transmembrane region" description="Helical" evidence="6">
    <location>
        <begin position="15"/>
        <end position="42"/>
    </location>
</feature>
<dbReference type="InterPro" id="IPR027379">
    <property type="entry name" value="CLS_N"/>
</dbReference>
<evidence type="ECO:0000313" key="8">
    <source>
        <dbReference type="EMBL" id="REH55562.1"/>
    </source>
</evidence>
<sequence>MVEVHSMALVQFGQVFAGVALVGLVALAIAHVLIAVLAVVSVITSRQSLGMKAVWFLLIWAMPLIGSVLWFLVGRREERAQWNPAASLPHVPRGAGSL</sequence>
<keyword evidence="3 6" id="KW-0812">Transmembrane</keyword>
<evidence type="ECO:0000313" key="9">
    <source>
        <dbReference type="Proteomes" id="UP000256269"/>
    </source>
</evidence>
<evidence type="ECO:0000256" key="2">
    <source>
        <dbReference type="ARBA" id="ARBA00022475"/>
    </source>
</evidence>
<dbReference type="Pfam" id="PF13396">
    <property type="entry name" value="PLDc_N"/>
    <property type="match status" value="1"/>
</dbReference>
<evidence type="ECO:0000256" key="5">
    <source>
        <dbReference type="ARBA" id="ARBA00023136"/>
    </source>
</evidence>
<dbReference type="AlphaFoldDB" id="A0A3E0IA08"/>
<name>A0A3E0IA08_9PSEU</name>
<proteinExistence type="predicted"/>
<comment type="subcellular location">
    <subcellularLocation>
        <location evidence="1">Cell membrane</location>
        <topology evidence="1">Multi-pass membrane protein</topology>
    </subcellularLocation>
</comment>